<dbReference type="Gene3D" id="3.40.710.10">
    <property type="entry name" value="DD-peptidase/beta-lactamase superfamily"/>
    <property type="match status" value="2"/>
</dbReference>
<dbReference type="Pfam" id="PF02113">
    <property type="entry name" value="Peptidase_S13"/>
    <property type="match status" value="2"/>
</dbReference>
<dbReference type="InterPro" id="IPR000667">
    <property type="entry name" value="Peptidase_S13"/>
</dbReference>
<dbReference type="NCBIfam" id="TIGR00666">
    <property type="entry name" value="PBP4"/>
    <property type="match status" value="1"/>
</dbReference>
<dbReference type="RefSeq" id="WP_345678082.1">
    <property type="nucleotide sequence ID" value="NZ_BAABHS010000019.1"/>
</dbReference>
<organism evidence="4 5">
    <name type="scientific">Yinghuangia aomiensis</name>
    <dbReference type="NCBI Taxonomy" id="676205"/>
    <lineage>
        <taxon>Bacteria</taxon>
        <taxon>Bacillati</taxon>
        <taxon>Actinomycetota</taxon>
        <taxon>Actinomycetes</taxon>
        <taxon>Kitasatosporales</taxon>
        <taxon>Streptomycetaceae</taxon>
        <taxon>Yinghuangia</taxon>
    </lineage>
</organism>
<dbReference type="InterPro" id="IPR012338">
    <property type="entry name" value="Beta-lactam/transpept-like"/>
</dbReference>
<feature type="region of interest" description="Disordered" evidence="3">
    <location>
        <begin position="34"/>
        <end position="62"/>
    </location>
</feature>
<evidence type="ECO:0000256" key="2">
    <source>
        <dbReference type="ARBA" id="ARBA00022801"/>
    </source>
</evidence>
<proteinExistence type="inferred from homology"/>
<gene>
    <name evidence="4" type="primary">dacB</name>
    <name evidence="4" type="ORF">GCM10023205_51780</name>
</gene>
<dbReference type="EMBL" id="BAABHS010000019">
    <property type="protein sequence ID" value="GAA4977745.1"/>
    <property type="molecule type" value="Genomic_DNA"/>
</dbReference>
<comment type="similarity">
    <text evidence="1">Belongs to the peptidase S13 family.</text>
</comment>
<keyword evidence="4" id="KW-0121">Carboxypeptidase</keyword>
<evidence type="ECO:0000256" key="1">
    <source>
        <dbReference type="ARBA" id="ARBA00006096"/>
    </source>
</evidence>
<feature type="compositionally biased region" description="Low complexity" evidence="3">
    <location>
        <begin position="40"/>
        <end position="56"/>
    </location>
</feature>
<evidence type="ECO:0000313" key="4">
    <source>
        <dbReference type="EMBL" id="GAA4977745.1"/>
    </source>
</evidence>
<protein>
    <submittedName>
        <fullName evidence="4">D-alanyl-D-alanine carboxypeptidase/D-alanyl-D-alanine-endopeptidase</fullName>
    </submittedName>
</protein>
<keyword evidence="2" id="KW-0378">Hydrolase</keyword>
<reference evidence="5" key="1">
    <citation type="journal article" date="2019" name="Int. J. Syst. Evol. Microbiol.">
        <title>The Global Catalogue of Microorganisms (GCM) 10K type strain sequencing project: providing services to taxonomists for standard genome sequencing and annotation.</title>
        <authorList>
            <consortium name="The Broad Institute Genomics Platform"/>
            <consortium name="The Broad Institute Genome Sequencing Center for Infectious Disease"/>
            <person name="Wu L."/>
            <person name="Ma J."/>
        </authorList>
    </citation>
    <scope>NUCLEOTIDE SEQUENCE [LARGE SCALE GENOMIC DNA]</scope>
    <source>
        <strain evidence="5">JCM 17986</strain>
    </source>
</reference>
<comment type="caution">
    <text evidence="4">The sequence shown here is derived from an EMBL/GenBank/DDBJ whole genome shotgun (WGS) entry which is preliminary data.</text>
</comment>
<dbReference type="Proteomes" id="UP001500466">
    <property type="component" value="Unassembled WGS sequence"/>
</dbReference>
<name>A0ABP9HSR7_9ACTN</name>
<dbReference type="PANTHER" id="PTHR30023:SF0">
    <property type="entry name" value="PENICILLIN-SENSITIVE CARBOXYPEPTIDASE A"/>
    <property type="match status" value="1"/>
</dbReference>
<dbReference type="SUPFAM" id="SSF56601">
    <property type="entry name" value="beta-lactamase/transpeptidase-like"/>
    <property type="match status" value="1"/>
</dbReference>
<dbReference type="PRINTS" id="PR00922">
    <property type="entry name" value="DADACBPTASE3"/>
</dbReference>
<sequence>MALAATLAGILVALLAVYAAGPWRDGYRVAEHHGEHRGTAEASAGGSAGGDSAPQGGIPGETRITPALLAPVEGNPAGPAPTDAGVQAALTPLLADPIFGGAGKVAVSVVDVASGRVLYSVDAGRAATPASTTKITTAVAALASLGADHRITTRVVAGADPGTIVLVGGGDPTLTALDGSQYAGQYAPARLDQLAAATAASLRRNGVTGVKLTYDVSLYSGPVSHPIGANENIAPVVPLMADEGRVTAKTVEAPSQRLTDPAGSAAQQFAQALAQQGIAVNGKPAAGQAPAGAAELGAVQSPPLTSVVEQMLTASDNDIAEALIRQIALAKGQPASFDGGTAAVREVLTGLGVDLGAMDLKDGSGLNRNDRLPPAVLTRVLALAASADHPTLRPALTGMPIAGFTGTLQERFDETASRDAAGLVRAKTGSLTGVSTLAGIVRDKDGRLLAFAFLADRIPASDNAENAREPLDAMAATLAGCGCGTPGT</sequence>
<evidence type="ECO:0000256" key="3">
    <source>
        <dbReference type="SAM" id="MobiDB-lite"/>
    </source>
</evidence>
<dbReference type="PANTHER" id="PTHR30023">
    <property type="entry name" value="D-ALANYL-D-ALANINE CARBOXYPEPTIDASE"/>
    <property type="match status" value="1"/>
</dbReference>
<dbReference type="GO" id="GO:0004180">
    <property type="term" value="F:carboxypeptidase activity"/>
    <property type="evidence" value="ECO:0007669"/>
    <property type="project" value="UniProtKB-KW"/>
</dbReference>
<evidence type="ECO:0000313" key="5">
    <source>
        <dbReference type="Proteomes" id="UP001500466"/>
    </source>
</evidence>
<keyword evidence="4" id="KW-0645">Protease</keyword>
<keyword evidence="5" id="KW-1185">Reference proteome</keyword>
<accession>A0ABP9HSR7</accession>